<name>A0A2I1BU30_ASPN1</name>
<reference evidence="3" key="1">
    <citation type="journal article" date="2018" name="Proc. Natl. Acad. Sci. U.S.A.">
        <title>Linking secondary metabolites to gene clusters through genome sequencing of six diverse Aspergillus species.</title>
        <authorList>
            <person name="Kaerboelling I."/>
            <person name="Vesth T.C."/>
            <person name="Frisvad J.C."/>
            <person name="Nybo J.L."/>
            <person name="Theobald S."/>
            <person name="Kuo A."/>
            <person name="Bowyer P."/>
            <person name="Matsuda Y."/>
            <person name="Mondo S."/>
            <person name="Lyhne E.K."/>
            <person name="Kogle M.E."/>
            <person name="Clum A."/>
            <person name="Lipzen A."/>
            <person name="Salamov A."/>
            <person name="Ngan C.Y."/>
            <person name="Daum C."/>
            <person name="Chiniquy J."/>
            <person name="Barry K."/>
            <person name="LaButti K."/>
            <person name="Haridas S."/>
            <person name="Simmons B.A."/>
            <person name="Magnuson J.K."/>
            <person name="Mortensen U.H."/>
            <person name="Larsen T.O."/>
            <person name="Grigoriev I.V."/>
            <person name="Baker S.E."/>
            <person name="Andersen M.R."/>
        </authorList>
    </citation>
    <scope>NUCLEOTIDE SEQUENCE [LARGE SCALE GENOMIC DNA]</scope>
    <source>
        <strain evidence="3">IBT 16806</strain>
    </source>
</reference>
<organism evidence="2 3">
    <name type="scientific">Aspergillus novofumigatus (strain IBT 16806)</name>
    <dbReference type="NCBI Taxonomy" id="1392255"/>
    <lineage>
        <taxon>Eukaryota</taxon>
        <taxon>Fungi</taxon>
        <taxon>Dikarya</taxon>
        <taxon>Ascomycota</taxon>
        <taxon>Pezizomycotina</taxon>
        <taxon>Eurotiomycetes</taxon>
        <taxon>Eurotiomycetidae</taxon>
        <taxon>Eurotiales</taxon>
        <taxon>Aspergillaceae</taxon>
        <taxon>Aspergillus</taxon>
        <taxon>Aspergillus subgen. Fumigati</taxon>
    </lineage>
</organism>
<dbReference type="RefSeq" id="XP_024677447.1">
    <property type="nucleotide sequence ID" value="XM_024825942.1"/>
</dbReference>
<proteinExistence type="predicted"/>
<feature type="signal peptide" evidence="1">
    <location>
        <begin position="1"/>
        <end position="23"/>
    </location>
</feature>
<dbReference type="Proteomes" id="UP000234474">
    <property type="component" value="Unassembled WGS sequence"/>
</dbReference>
<feature type="chain" id="PRO_5014161316" evidence="1">
    <location>
        <begin position="24"/>
        <end position="321"/>
    </location>
</feature>
<sequence>MILLLPFCLSLLSSLLIYLLCHGHPWEGTIYCLSCIDGHFLGVSTSYHPHYLLPSSDVYVLIKLYQTLGDQRAPDLVIFFRSVNFDPSCFGDLISQTMDKDDLNSLKIIQPLLKDPISQIMVKDDLNSLNILLELAAQALHRDISEVARQGGNYQGITFPGLAILFQARNILNWLLEGPERKTAISYLLFEICKPGNCLDAVIRAGRLKEFKRLARHVVAAHALQPHHGIRPRGCWTMHRSHLITICYYGSVDFLDKAIEFSADLTQIRDNDPFITVLDAALQNPALTFLETLFQRLQGIPGTDMTVYTGYQDVEGRPLLL</sequence>
<evidence type="ECO:0000313" key="3">
    <source>
        <dbReference type="Proteomes" id="UP000234474"/>
    </source>
</evidence>
<dbReference type="GeneID" id="36533267"/>
<dbReference type="AlphaFoldDB" id="A0A2I1BU30"/>
<gene>
    <name evidence="2" type="ORF">P174DRAFT_435579</name>
</gene>
<keyword evidence="3" id="KW-1185">Reference proteome</keyword>
<dbReference type="VEuPathDB" id="FungiDB:P174DRAFT_435579"/>
<accession>A0A2I1BU30</accession>
<dbReference type="EMBL" id="MSZS01000011">
    <property type="protein sequence ID" value="PKX88852.1"/>
    <property type="molecule type" value="Genomic_DNA"/>
</dbReference>
<evidence type="ECO:0000313" key="2">
    <source>
        <dbReference type="EMBL" id="PKX88852.1"/>
    </source>
</evidence>
<dbReference type="OrthoDB" id="10619872at2759"/>
<comment type="caution">
    <text evidence="2">The sequence shown here is derived from an EMBL/GenBank/DDBJ whole genome shotgun (WGS) entry which is preliminary data.</text>
</comment>
<dbReference type="SUPFAM" id="SSF140860">
    <property type="entry name" value="Pseudo ankyrin repeat-like"/>
    <property type="match status" value="1"/>
</dbReference>
<keyword evidence="1" id="KW-0732">Signal</keyword>
<protein>
    <submittedName>
        <fullName evidence="2">Uncharacterized protein</fullName>
    </submittedName>
</protein>
<evidence type="ECO:0000256" key="1">
    <source>
        <dbReference type="SAM" id="SignalP"/>
    </source>
</evidence>